<dbReference type="InterPro" id="IPR001872">
    <property type="entry name" value="Peptidase_A8"/>
</dbReference>
<name>A0A2H5Y6I9_9CHLR</name>
<reference evidence="12" key="1">
    <citation type="submission" date="2017-09" db="EMBL/GenBank/DDBJ databases">
        <title>Metaegenomics of thermophilic ammonia-oxidizing enrichment culture.</title>
        <authorList>
            <person name="Kato S."/>
            <person name="Suzuki K."/>
        </authorList>
    </citation>
    <scope>NUCLEOTIDE SEQUENCE [LARGE SCALE GENOMIC DNA]</scope>
</reference>
<keyword evidence="5 9" id="KW-0064">Aspartyl protease</keyword>
<comment type="catalytic activity">
    <reaction evidence="9">
        <text>Release of signal peptides from bacterial membrane prolipoproteins. Hydrolyzes -Xaa-Yaa-Zaa-|-(S,diacylglyceryl)Cys-, in which Xaa is hydrophobic (preferably Leu), and Yaa (Ala or Ser) and Zaa (Gly or Ala) have small, neutral side chains.</text>
        <dbReference type="EC" id="3.4.23.36"/>
    </reaction>
</comment>
<evidence type="ECO:0000313" key="11">
    <source>
        <dbReference type="EMBL" id="GBD09066.1"/>
    </source>
</evidence>
<dbReference type="GO" id="GO:0006508">
    <property type="term" value="P:proteolysis"/>
    <property type="evidence" value="ECO:0007669"/>
    <property type="project" value="UniProtKB-KW"/>
</dbReference>
<dbReference type="GO" id="GO:0004190">
    <property type="term" value="F:aspartic-type endopeptidase activity"/>
    <property type="evidence" value="ECO:0007669"/>
    <property type="project" value="UniProtKB-UniRule"/>
</dbReference>
<evidence type="ECO:0000256" key="8">
    <source>
        <dbReference type="ARBA" id="ARBA00023136"/>
    </source>
</evidence>
<protein>
    <recommendedName>
        <fullName evidence="9">Lipoprotein signal peptidase</fullName>
        <ecNumber evidence="9">3.4.23.36</ecNumber>
    </recommendedName>
    <alternativeName>
        <fullName evidence="9">Prolipoprotein signal peptidase</fullName>
    </alternativeName>
    <alternativeName>
        <fullName evidence="9">Signal peptidase II</fullName>
        <shortName evidence="9">SPase II</shortName>
    </alternativeName>
</protein>
<keyword evidence="2 9" id="KW-1003">Cell membrane</keyword>
<evidence type="ECO:0000256" key="4">
    <source>
        <dbReference type="ARBA" id="ARBA00022692"/>
    </source>
</evidence>
<keyword evidence="7 9" id="KW-1133">Transmembrane helix</keyword>
<dbReference type="Pfam" id="PF01252">
    <property type="entry name" value="Peptidase_A8"/>
    <property type="match status" value="1"/>
</dbReference>
<dbReference type="PRINTS" id="PR00781">
    <property type="entry name" value="LIPOSIGPTASE"/>
</dbReference>
<comment type="subcellular location">
    <subcellularLocation>
        <location evidence="9">Cell membrane</location>
        <topology evidence="9">Multi-pass membrane protein</topology>
    </subcellularLocation>
</comment>
<keyword evidence="6 9" id="KW-0378">Hydrolase</keyword>
<accession>A0A2H5Y6I9</accession>
<comment type="pathway">
    <text evidence="9">Protein modification; lipoprotein biosynthesis (signal peptide cleavage).</text>
</comment>
<feature type="active site" evidence="9">
    <location>
        <position position="118"/>
    </location>
</feature>
<comment type="caution">
    <text evidence="11">The sequence shown here is derived from an EMBL/GenBank/DDBJ whole genome shotgun (WGS) entry which is preliminary data.</text>
</comment>
<dbReference type="PANTHER" id="PTHR33695:SF1">
    <property type="entry name" value="LIPOPROTEIN SIGNAL PEPTIDASE"/>
    <property type="match status" value="1"/>
</dbReference>
<comment type="similarity">
    <text evidence="1 9 10">Belongs to the peptidase A8 family.</text>
</comment>
<evidence type="ECO:0000313" key="12">
    <source>
        <dbReference type="Proteomes" id="UP000236642"/>
    </source>
</evidence>
<dbReference type="PANTHER" id="PTHR33695">
    <property type="entry name" value="LIPOPROTEIN SIGNAL PEPTIDASE"/>
    <property type="match status" value="1"/>
</dbReference>
<proteinExistence type="inferred from homology"/>
<dbReference type="HAMAP" id="MF_00161">
    <property type="entry name" value="LspA"/>
    <property type="match status" value="1"/>
</dbReference>
<evidence type="ECO:0000256" key="2">
    <source>
        <dbReference type="ARBA" id="ARBA00022475"/>
    </source>
</evidence>
<evidence type="ECO:0000256" key="7">
    <source>
        <dbReference type="ARBA" id="ARBA00022989"/>
    </source>
</evidence>
<keyword evidence="4 9" id="KW-0812">Transmembrane</keyword>
<dbReference type="UniPathway" id="UPA00665"/>
<dbReference type="EMBL" id="BEHY01000026">
    <property type="protein sequence ID" value="GBD09066.1"/>
    <property type="molecule type" value="Genomic_DNA"/>
</dbReference>
<feature type="transmembrane region" description="Helical" evidence="9">
    <location>
        <begin position="63"/>
        <end position="81"/>
    </location>
</feature>
<dbReference type="Proteomes" id="UP000236642">
    <property type="component" value="Unassembled WGS sequence"/>
</dbReference>
<comment type="caution">
    <text evidence="9">Lacks conserved residue(s) required for the propagation of feature annotation.</text>
</comment>
<evidence type="ECO:0000256" key="5">
    <source>
        <dbReference type="ARBA" id="ARBA00022750"/>
    </source>
</evidence>
<evidence type="ECO:0000256" key="3">
    <source>
        <dbReference type="ARBA" id="ARBA00022670"/>
    </source>
</evidence>
<keyword evidence="3 9" id="KW-0645">Protease</keyword>
<comment type="function">
    <text evidence="9">This protein specifically catalyzes the removal of signal peptides from prolipoproteins.</text>
</comment>
<evidence type="ECO:0000256" key="1">
    <source>
        <dbReference type="ARBA" id="ARBA00006139"/>
    </source>
</evidence>
<evidence type="ECO:0000256" key="9">
    <source>
        <dbReference type="HAMAP-Rule" id="MF_00161"/>
    </source>
</evidence>
<organism evidence="11 12">
    <name type="scientific">Candidatus Thermoflexus japonica</name>
    <dbReference type="NCBI Taxonomy" id="2035417"/>
    <lineage>
        <taxon>Bacteria</taxon>
        <taxon>Bacillati</taxon>
        <taxon>Chloroflexota</taxon>
        <taxon>Thermoflexia</taxon>
        <taxon>Thermoflexales</taxon>
        <taxon>Thermoflexaceae</taxon>
        <taxon>Thermoflexus</taxon>
    </lineage>
</organism>
<feature type="transmembrane region" description="Helical" evidence="9">
    <location>
        <begin position="128"/>
        <end position="148"/>
    </location>
</feature>
<keyword evidence="8 9" id="KW-0472">Membrane</keyword>
<dbReference type="EC" id="3.4.23.36" evidence="9"/>
<evidence type="ECO:0000256" key="6">
    <source>
        <dbReference type="ARBA" id="ARBA00022801"/>
    </source>
</evidence>
<dbReference type="AlphaFoldDB" id="A0A2H5Y6I9"/>
<gene>
    <name evidence="9 11" type="primary">lspA</name>
    <name evidence="11" type="ORF">HRbin22_01313</name>
</gene>
<sequence length="170" mass="18772">MGRRWIMGAIALLTLAADQLSKAWVRENLALYESWAPIPALARYFTFTHVTNTGIAFGLFREWGSVLIAVAVVVIAFLLLYTQQLATARWPVQIAMGLQLGGAFGNLIDRIRFGSVTDFLDFKFWPVFNLADSAIVVGMLLLLAFMGVEERAQPHPPVSSSSDDPRQKSG</sequence>
<evidence type="ECO:0000256" key="10">
    <source>
        <dbReference type="RuleBase" id="RU004181"/>
    </source>
</evidence>
<dbReference type="GO" id="GO:0005886">
    <property type="term" value="C:plasma membrane"/>
    <property type="evidence" value="ECO:0007669"/>
    <property type="project" value="UniProtKB-SubCell"/>
</dbReference>
<keyword evidence="11" id="KW-0449">Lipoprotein</keyword>
<dbReference type="NCBIfam" id="TIGR00077">
    <property type="entry name" value="lspA"/>
    <property type="match status" value="1"/>
</dbReference>
<feature type="active site" evidence="9">
    <location>
        <position position="132"/>
    </location>
</feature>